<evidence type="ECO:0000256" key="3">
    <source>
        <dbReference type="ARBA" id="ARBA00022512"/>
    </source>
</evidence>
<evidence type="ECO:0000256" key="5">
    <source>
        <dbReference type="ARBA" id="ARBA00022801"/>
    </source>
</evidence>
<dbReference type="EMBL" id="BTGU01000006">
    <property type="protein sequence ID" value="GMN36131.1"/>
    <property type="molecule type" value="Genomic_DNA"/>
</dbReference>
<keyword evidence="11" id="KW-1185">Reference proteome</keyword>
<dbReference type="AlphaFoldDB" id="A0AA88CZ14"/>
<dbReference type="Pfam" id="PF00295">
    <property type="entry name" value="Glyco_hydro_28"/>
    <property type="match status" value="1"/>
</dbReference>
<dbReference type="PROSITE" id="PS00502">
    <property type="entry name" value="POLYGALACTURONASE"/>
    <property type="match status" value="1"/>
</dbReference>
<dbReference type="InterPro" id="IPR011050">
    <property type="entry name" value="Pectin_lyase_fold/virulence"/>
</dbReference>
<organism evidence="10 11">
    <name type="scientific">Ficus carica</name>
    <name type="common">Common fig</name>
    <dbReference type="NCBI Taxonomy" id="3494"/>
    <lineage>
        <taxon>Eukaryota</taxon>
        <taxon>Viridiplantae</taxon>
        <taxon>Streptophyta</taxon>
        <taxon>Embryophyta</taxon>
        <taxon>Tracheophyta</taxon>
        <taxon>Spermatophyta</taxon>
        <taxon>Magnoliopsida</taxon>
        <taxon>eudicotyledons</taxon>
        <taxon>Gunneridae</taxon>
        <taxon>Pentapetalae</taxon>
        <taxon>rosids</taxon>
        <taxon>fabids</taxon>
        <taxon>Rosales</taxon>
        <taxon>Moraceae</taxon>
        <taxon>Ficeae</taxon>
        <taxon>Ficus</taxon>
    </lineage>
</organism>
<gene>
    <name evidence="10" type="ORF">TIFTF001_005777</name>
</gene>
<keyword evidence="4" id="KW-0964">Secreted</keyword>
<comment type="subcellular location">
    <subcellularLocation>
        <location evidence="1">Secreted</location>
        <location evidence="1">Cell wall</location>
    </subcellularLocation>
</comment>
<evidence type="ECO:0000256" key="4">
    <source>
        <dbReference type="ARBA" id="ARBA00022525"/>
    </source>
</evidence>
<dbReference type="InterPro" id="IPR012334">
    <property type="entry name" value="Pectin_lyas_fold"/>
</dbReference>
<dbReference type="Proteomes" id="UP001187192">
    <property type="component" value="Unassembled WGS sequence"/>
</dbReference>
<evidence type="ECO:0000256" key="1">
    <source>
        <dbReference type="ARBA" id="ARBA00004191"/>
    </source>
</evidence>
<keyword evidence="7" id="KW-0961">Cell wall biogenesis/degradation</keyword>
<dbReference type="FunFam" id="2.160.20.10:FF:000111">
    <property type="entry name" value="Pectin lyase-like superfamily protein"/>
    <property type="match status" value="1"/>
</dbReference>
<evidence type="ECO:0000256" key="7">
    <source>
        <dbReference type="ARBA" id="ARBA00023316"/>
    </source>
</evidence>
<keyword evidence="6 9" id="KW-0326">Glycosidase</keyword>
<dbReference type="Gene3D" id="2.160.20.10">
    <property type="entry name" value="Single-stranded right-handed beta-helix, Pectin lyase-like"/>
    <property type="match status" value="1"/>
</dbReference>
<accession>A0AA88CZ14</accession>
<evidence type="ECO:0000256" key="9">
    <source>
        <dbReference type="RuleBase" id="RU361169"/>
    </source>
</evidence>
<dbReference type="SUPFAM" id="SSF51126">
    <property type="entry name" value="Pectin lyase-like"/>
    <property type="match status" value="1"/>
</dbReference>
<dbReference type="GO" id="GO:0005975">
    <property type="term" value="P:carbohydrate metabolic process"/>
    <property type="evidence" value="ECO:0007669"/>
    <property type="project" value="InterPro"/>
</dbReference>
<evidence type="ECO:0008006" key="12">
    <source>
        <dbReference type="Google" id="ProtNLM"/>
    </source>
</evidence>
<proteinExistence type="inferred from homology"/>
<protein>
    <recommendedName>
        <fullName evidence="12">Polygalacturonase</fullName>
    </recommendedName>
</protein>
<keyword evidence="5 9" id="KW-0378">Hydrolase</keyword>
<evidence type="ECO:0000256" key="2">
    <source>
        <dbReference type="ARBA" id="ARBA00008834"/>
    </source>
</evidence>
<name>A0AA88CZ14_FICCA</name>
<keyword evidence="3" id="KW-0134">Cell wall</keyword>
<feature type="active site" evidence="8">
    <location>
        <position position="57"/>
    </location>
</feature>
<evidence type="ECO:0000256" key="6">
    <source>
        <dbReference type="ARBA" id="ARBA00023295"/>
    </source>
</evidence>
<sequence length="211" mass="22318">MKIRAPGSSPNTDGIYISSSSAVNISGANIMTGDDCIAVGAGSRNLWMERIKCGPGHGISIGSLGNSVNEEGVQNVTVTSSTLTKTQNGVRIKSWARPSNGFATDIVFRNLIMNNVSNPIIIDQKYCPGNQGCPHQSSSVKISRVTYKNIVGTSATAVAMNLYCSKNNPCKDIKLQDIKLTYHTRPATSVCVDAAGTSTGVVIPRSCLSTY</sequence>
<comment type="similarity">
    <text evidence="2 9">Belongs to the glycosyl hydrolase 28 family.</text>
</comment>
<dbReference type="PANTHER" id="PTHR31375">
    <property type="match status" value="1"/>
</dbReference>
<evidence type="ECO:0000313" key="11">
    <source>
        <dbReference type="Proteomes" id="UP001187192"/>
    </source>
</evidence>
<reference evidence="10" key="1">
    <citation type="submission" date="2023-07" db="EMBL/GenBank/DDBJ databases">
        <title>draft genome sequence of fig (Ficus carica).</title>
        <authorList>
            <person name="Takahashi T."/>
            <person name="Nishimura K."/>
        </authorList>
    </citation>
    <scope>NUCLEOTIDE SEQUENCE</scope>
</reference>
<dbReference type="GO" id="GO:0071555">
    <property type="term" value="P:cell wall organization"/>
    <property type="evidence" value="ECO:0007669"/>
    <property type="project" value="UniProtKB-KW"/>
</dbReference>
<comment type="caution">
    <text evidence="10">The sequence shown here is derived from an EMBL/GenBank/DDBJ whole genome shotgun (WGS) entry which is preliminary data.</text>
</comment>
<dbReference type="GO" id="GO:0004650">
    <property type="term" value="F:polygalacturonase activity"/>
    <property type="evidence" value="ECO:0007669"/>
    <property type="project" value="InterPro"/>
</dbReference>
<evidence type="ECO:0000256" key="8">
    <source>
        <dbReference type="PROSITE-ProRule" id="PRU10052"/>
    </source>
</evidence>
<evidence type="ECO:0000313" key="10">
    <source>
        <dbReference type="EMBL" id="GMN36131.1"/>
    </source>
</evidence>
<dbReference type="InterPro" id="IPR000743">
    <property type="entry name" value="Glyco_hydro_28"/>
</dbReference>